<dbReference type="Proteomes" id="UP000290289">
    <property type="component" value="Chromosome 8"/>
</dbReference>
<gene>
    <name evidence="1" type="ORF">DVH24_033402</name>
</gene>
<comment type="caution">
    <text evidence="1">The sequence shown here is derived from an EMBL/GenBank/DDBJ whole genome shotgun (WGS) entry which is preliminary data.</text>
</comment>
<sequence length="269" mass="30078">MCSAVEPHGAFSVAATARSNFPTPSSQPCCKVLSLEAANKVAFRPTAKRKGSSLRVVRSVLNNRKLSISDNGASEPARILLERLFAQTQKLEEQMNRSRDIDCTSSDPGSGPRADIWLERAELLQSLLGSGTAASLDDIADKESSPHLRHRLIVDERYSMAVYTCKKCRIDVVPVAWGHALIWQHYAQAHVKFKIRLQHYAQARVKFKYEHLAKSAPTILDDSVSADAYLNVLHMPTIFPRSERSRRSHESANRIPLIFRTLKMDLSAT</sequence>
<name>A0A498JBJ4_MALDO</name>
<dbReference type="PANTHER" id="PTHR35478">
    <property type="entry name" value="ZINC FINGER FYVE DOMAIN PROTEIN"/>
    <property type="match status" value="1"/>
</dbReference>
<protein>
    <submittedName>
        <fullName evidence="1">Uncharacterized protein</fullName>
    </submittedName>
</protein>
<dbReference type="STRING" id="3750.A0A498JBJ4"/>
<dbReference type="PANTHER" id="PTHR35478:SF1">
    <property type="entry name" value="ZINC FINGER FYVE DOMAIN-CONTAINING PROTEIN 26"/>
    <property type="match status" value="1"/>
</dbReference>
<accession>A0A498JBJ4</accession>
<dbReference type="AlphaFoldDB" id="A0A498JBJ4"/>
<proteinExistence type="predicted"/>
<evidence type="ECO:0000313" key="1">
    <source>
        <dbReference type="EMBL" id="RXH92506.1"/>
    </source>
</evidence>
<evidence type="ECO:0000313" key="2">
    <source>
        <dbReference type="Proteomes" id="UP000290289"/>
    </source>
</evidence>
<reference evidence="1 2" key="1">
    <citation type="submission" date="2018-10" db="EMBL/GenBank/DDBJ databases">
        <title>A high-quality apple genome assembly.</title>
        <authorList>
            <person name="Hu J."/>
        </authorList>
    </citation>
    <scope>NUCLEOTIDE SEQUENCE [LARGE SCALE GENOMIC DNA]</scope>
    <source>
        <strain evidence="2">cv. HFTH1</strain>
        <tissue evidence="1">Young leaf</tissue>
    </source>
</reference>
<keyword evidence="2" id="KW-1185">Reference proteome</keyword>
<organism evidence="1 2">
    <name type="scientific">Malus domestica</name>
    <name type="common">Apple</name>
    <name type="synonym">Pyrus malus</name>
    <dbReference type="NCBI Taxonomy" id="3750"/>
    <lineage>
        <taxon>Eukaryota</taxon>
        <taxon>Viridiplantae</taxon>
        <taxon>Streptophyta</taxon>
        <taxon>Embryophyta</taxon>
        <taxon>Tracheophyta</taxon>
        <taxon>Spermatophyta</taxon>
        <taxon>Magnoliopsida</taxon>
        <taxon>eudicotyledons</taxon>
        <taxon>Gunneridae</taxon>
        <taxon>Pentapetalae</taxon>
        <taxon>rosids</taxon>
        <taxon>fabids</taxon>
        <taxon>Rosales</taxon>
        <taxon>Rosaceae</taxon>
        <taxon>Amygdaloideae</taxon>
        <taxon>Maleae</taxon>
        <taxon>Malus</taxon>
    </lineage>
</organism>
<dbReference type="EMBL" id="RDQH01000334">
    <property type="protein sequence ID" value="RXH92506.1"/>
    <property type="molecule type" value="Genomic_DNA"/>
</dbReference>